<dbReference type="EMBL" id="CP020370">
    <property type="protein sequence ID" value="AUB81358.1"/>
    <property type="molecule type" value="Genomic_DNA"/>
</dbReference>
<reference evidence="4 5" key="1">
    <citation type="submission" date="2017-03" db="EMBL/GenBank/DDBJ databases">
        <title>Complete genome sequence of Candidatus 'Thiodictyon syntrophicum' sp. nov. strain Cad16T, a photolithoautotroph purple sulfur bacterium isolated from an alpine meromictic lake.</title>
        <authorList>
            <person name="Luedin S.M."/>
            <person name="Pothier J.F."/>
            <person name="Danza F."/>
            <person name="Storelli N."/>
            <person name="Wittwer M."/>
            <person name="Tonolla M."/>
        </authorList>
    </citation>
    <scope>NUCLEOTIDE SEQUENCE [LARGE SCALE GENOMIC DNA]</scope>
    <source>
        <strain evidence="4 5">Cad16T</strain>
    </source>
</reference>
<dbReference type="PANTHER" id="PTHR47691:SF3">
    <property type="entry name" value="HTH-TYPE TRANSCRIPTIONAL REGULATOR RV0890C-RELATED"/>
    <property type="match status" value="1"/>
</dbReference>
<dbReference type="SUPFAM" id="SSF48452">
    <property type="entry name" value="TPR-like"/>
    <property type="match status" value="2"/>
</dbReference>
<dbReference type="InterPro" id="IPR019734">
    <property type="entry name" value="TPR_rpt"/>
</dbReference>
<dbReference type="Gene3D" id="3.40.50.300">
    <property type="entry name" value="P-loop containing nucleotide triphosphate hydrolases"/>
    <property type="match status" value="1"/>
</dbReference>
<evidence type="ECO:0000259" key="3">
    <source>
        <dbReference type="Pfam" id="PF12770"/>
    </source>
</evidence>
<dbReference type="Proteomes" id="UP000232638">
    <property type="component" value="Chromosome"/>
</dbReference>
<sequence>MAAELNLQFPDADHVVVSLDGLASGPLPFADPFTPKDHADIAWYIETYGARALGDPDDTEAARIRARLPELGKRLFASVFAADQAKRAFFRFQESEPQSPNPTGTAPPTRLITISALDPTVLALPWELLHDTTAPDGTYLFHERLSIRRRVPGATGGRQPFPVAPKERLHLLFVVSRPADAGFLDPRLDPRAVLDALDAEAPGRVTCEFLRPPTLAALTDRLGRTDLPPVDCLHFDGHGCFDRAGNLPARHHAAGGKSGAPAESVQKDQGGPGEYPPDTGYLLFEDAAGGTDFVPAHRLGETLHRRRVALVILSACQSAAVAAQDPAHPEAPAQETNESNDPAGQRPAELGSVAARLTATGIPAVLAMTHSVLVATTRTLFGEVYKQLARRRTLGESLDAARLRLAQDPRKYQLQRGEERVWLSLQDWFIPALYQMGEDLPLLLPGAAEGDGLDAPRARAGGTPTLPETGFHGRRRELWAIERAFSAPADTPQAALRLTLTGFGGQGKTALALEAGRWLKRTGLFDAVVWVDFAREQGRDALRAALNAIGAVLDTTLADADAALEALRRTPTLVILDNLEPLAAPDLKPALDELLDAAAAWSQLQCRDPRHRGTRILCTTRQPELDHPAFRAAGTRVHRAIPLAGLGSRYNPDDALEWYAALALLPPLPSVPAPGRAALIDLFERVAFHPLSIRVLAQQLKDRGPEALGERLEALLKGAGASRTDDAGGTPALLRASIQLSLDRLDPTARALIPRLGVFQGGACEDDLLAITGLGVPDEAPPDAQGRAQLQLLLDALASGDLGPVLRASGMPEGTVLPPEVLAQIRDQIAAQVDELRARLEAPTPAPAAAGGSGEAVAWTQVRDQLVAAALIEPEPLPGVRWPYLRFHPSLAPLLWSELDAPERARLAAAHRARYALTVRYLHDEDEKHPHQARAIARLELPNLIHACHGALAAGEAGAGEFATCLNRFLGAFGLGRESDDLLRRAGAAARVDDLADWFLAESNRGERLRTTGRIGEAMGCFESLLARLGEAPGYQRALTLGRLGRCLRAGGRPDLAAVRQREKIAVLDRLEQTDQVRRERGVALTDLADALTDSGDYAGARRAYEDGLEVMKAQNDERSLGAILGQLGTLAMREGRLDEAERRYREALDLFQRLGEPASEAVIWHQLGMVYRRAGRWDDSERHYRESARIEEQLGNLAGAARTWNNLANVTRNADRPEAAEHWYRKAIDGSRAFGDPVNLSKGLKNLADLLQSQPTRLAEARRLAEESLAIKETLDPGAAAIWKTHELLARITDRERAAAPDPATGAALAAQSSAHRRRARAALRAFPGTRHRLQPHLPLIRLVAQALAAPAPGPAGRLARLPLIGRLLRRAPAPGPAAAHPQAALEQALAEREANGWTNLAAAIRLLRTGERDPDTLCAALDQDDAVIIDTILQAIADPATLAALSDEA</sequence>
<protein>
    <recommendedName>
        <fullName evidence="3">CHAT domain-containing protein</fullName>
    </recommendedName>
</protein>
<dbReference type="Pfam" id="PF12770">
    <property type="entry name" value="CHAT"/>
    <property type="match status" value="1"/>
</dbReference>
<gene>
    <name evidence="4" type="ORF">THSYN_10610</name>
</gene>
<evidence type="ECO:0000313" key="5">
    <source>
        <dbReference type="Proteomes" id="UP000232638"/>
    </source>
</evidence>
<evidence type="ECO:0000256" key="1">
    <source>
        <dbReference type="PROSITE-ProRule" id="PRU00339"/>
    </source>
</evidence>
<proteinExistence type="predicted"/>
<evidence type="ECO:0000313" key="4">
    <source>
        <dbReference type="EMBL" id="AUB81358.1"/>
    </source>
</evidence>
<dbReference type="SMART" id="SM00028">
    <property type="entry name" value="TPR"/>
    <property type="match status" value="4"/>
</dbReference>
<keyword evidence="1" id="KW-0802">TPR repeat</keyword>
<name>A0A2K8U6X3_9GAMM</name>
<dbReference type="PANTHER" id="PTHR47691">
    <property type="entry name" value="REGULATOR-RELATED"/>
    <property type="match status" value="1"/>
</dbReference>
<dbReference type="InterPro" id="IPR027417">
    <property type="entry name" value="P-loop_NTPase"/>
</dbReference>
<evidence type="ECO:0000256" key="2">
    <source>
        <dbReference type="SAM" id="MobiDB-lite"/>
    </source>
</evidence>
<dbReference type="KEGG" id="tsy:THSYN_10610"/>
<keyword evidence="5" id="KW-1185">Reference proteome</keyword>
<dbReference type="OrthoDB" id="5618688at2"/>
<dbReference type="InterPro" id="IPR011990">
    <property type="entry name" value="TPR-like_helical_dom_sf"/>
</dbReference>
<dbReference type="PROSITE" id="PS50005">
    <property type="entry name" value="TPR"/>
    <property type="match status" value="1"/>
</dbReference>
<dbReference type="Gene3D" id="1.25.40.10">
    <property type="entry name" value="Tetratricopeptide repeat domain"/>
    <property type="match status" value="2"/>
</dbReference>
<organism evidence="4 5">
    <name type="scientific">Candidatus Thiodictyon syntrophicum</name>
    <dbReference type="NCBI Taxonomy" id="1166950"/>
    <lineage>
        <taxon>Bacteria</taxon>
        <taxon>Pseudomonadati</taxon>
        <taxon>Pseudomonadota</taxon>
        <taxon>Gammaproteobacteria</taxon>
        <taxon>Chromatiales</taxon>
        <taxon>Chromatiaceae</taxon>
        <taxon>Thiodictyon</taxon>
    </lineage>
</organism>
<feature type="repeat" description="TPR" evidence="1">
    <location>
        <begin position="1162"/>
        <end position="1195"/>
    </location>
</feature>
<feature type="region of interest" description="Disordered" evidence="2">
    <location>
        <begin position="323"/>
        <end position="347"/>
    </location>
</feature>
<dbReference type="InterPro" id="IPR024983">
    <property type="entry name" value="CHAT_dom"/>
</dbReference>
<dbReference type="RefSeq" id="WP_100919132.1">
    <property type="nucleotide sequence ID" value="NZ_CP020370.1"/>
</dbReference>
<feature type="region of interest" description="Disordered" evidence="2">
    <location>
        <begin position="250"/>
        <end position="281"/>
    </location>
</feature>
<accession>A0A2K8U6X3</accession>
<dbReference type="Pfam" id="PF13424">
    <property type="entry name" value="TPR_12"/>
    <property type="match status" value="2"/>
</dbReference>
<feature type="domain" description="CHAT" evidence="3">
    <location>
        <begin position="116"/>
        <end position="411"/>
    </location>
</feature>
<dbReference type="SUPFAM" id="SSF52540">
    <property type="entry name" value="P-loop containing nucleoside triphosphate hydrolases"/>
    <property type="match status" value="1"/>
</dbReference>